<reference evidence="2" key="1">
    <citation type="submission" date="2016-11" db="UniProtKB">
        <authorList>
            <consortium name="WormBaseParasite"/>
        </authorList>
    </citation>
    <scope>IDENTIFICATION</scope>
</reference>
<evidence type="ECO:0000313" key="2">
    <source>
        <dbReference type="WBParaSite" id="L893_g33897.t1"/>
    </source>
</evidence>
<organism evidence="1 2">
    <name type="scientific">Steinernema glaseri</name>
    <dbReference type="NCBI Taxonomy" id="37863"/>
    <lineage>
        <taxon>Eukaryota</taxon>
        <taxon>Metazoa</taxon>
        <taxon>Ecdysozoa</taxon>
        <taxon>Nematoda</taxon>
        <taxon>Chromadorea</taxon>
        <taxon>Rhabditida</taxon>
        <taxon>Tylenchina</taxon>
        <taxon>Panagrolaimomorpha</taxon>
        <taxon>Strongyloidoidea</taxon>
        <taxon>Steinernematidae</taxon>
        <taxon>Steinernema</taxon>
    </lineage>
</organism>
<proteinExistence type="predicted"/>
<evidence type="ECO:0000313" key="1">
    <source>
        <dbReference type="Proteomes" id="UP000095287"/>
    </source>
</evidence>
<dbReference type="Proteomes" id="UP000095287">
    <property type="component" value="Unplaced"/>
</dbReference>
<protein>
    <submittedName>
        <fullName evidence="2">CUB domain-containing protein</fullName>
    </submittedName>
</protein>
<sequence>MCNPQLAVLYDGPVASNGTKVIATLTYSSTAEEINKIYRSSGNAMTVHYDFSADQCDNAGRGFVFRFETEKESTV</sequence>
<keyword evidence="1" id="KW-1185">Reference proteome</keyword>
<dbReference type="WBParaSite" id="L893_g33897.t1">
    <property type="protein sequence ID" value="L893_g33897.t1"/>
    <property type="gene ID" value="L893_g33897"/>
</dbReference>
<accession>A0A1I8A8G6</accession>
<dbReference type="AlphaFoldDB" id="A0A1I8A8G6"/>
<name>A0A1I8A8G6_9BILA</name>